<name>A0A9P0GZS3_NEZVI</name>
<feature type="compositionally biased region" description="Polar residues" evidence="1">
    <location>
        <begin position="434"/>
        <end position="443"/>
    </location>
</feature>
<dbReference type="AlphaFoldDB" id="A0A9P0GZS3"/>
<accession>A0A9P0GZS3</accession>
<feature type="region of interest" description="Disordered" evidence="1">
    <location>
        <begin position="1"/>
        <end position="97"/>
    </location>
</feature>
<feature type="compositionally biased region" description="Basic and acidic residues" evidence="1">
    <location>
        <begin position="297"/>
        <end position="307"/>
    </location>
</feature>
<keyword evidence="4" id="KW-1185">Reference proteome</keyword>
<dbReference type="InterPro" id="IPR032084">
    <property type="entry name" value="DUF4812"/>
</dbReference>
<feature type="compositionally biased region" description="Polar residues" evidence="1">
    <location>
        <begin position="454"/>
        <end position="464"/>
    </location>
</feature>
<feature type="compositionally biased region" description="Polar residues" evidence="1">
    <location>
        <begin position="504"/>
        <end position="522"/>
    </location>
</feature>
<dbReference type="Pfam" id="PF16071">
    <property type="entry name" value="DUF4812"/>
    <property type="match status" value="1"/>
</dbReference>
<feature type="compositionally biased region" description="Polar residues" evidence="1">
    <location>
        <begin position="376"/>
        <end position="385"/>
    </location>
</feature>
<dbReference type="EMBL" id="OV725077">
    <property type="protein sequence ID" value="CAH1389521.1"/>
    <property type="molecule type" value="Genomic_DNA"/>
</dbReference>
<organism evidence="3 4">
    <name type="scientific">Nezara viridula</name>
    <name type="common">Southern green stink bug</name>
    <name type="synonym">Cimex viridulus</name>
    <dbReference type="NCBI Taxonomy" id="85310"/>
    <lineage>
        <taxon>Eukaryota</taxon>
        <taxon>Metazoa</taxon>
        <taxon>Ecdysozoa</taxon>
        <taxon>Arthropoda</taxon>
        <taxon>Hexapoda</taxon>
        <taxon>Insecta</taxon>
        <taxon>Pterygota</taxon>
        <taxon>Neoptera</taxon>
        <taxon>Paraneoptera</taxon>
        <taxon>Hemiptera</taxon>
        <taxon>Heteroptera</taxon>
        <taxon>Panheteroptera</taxon>
        <taxon>Pentatomomorpha</taxon>
        <taxon>Pentatomoidea</taxon>
        <taxon>Pentatomidae</taxon>
        <taxon>Pentatominae</taxon>
        <taxon>Nezara</taxon>
    </lineage>
</organism>
<evidence type="ECO:0000256" key="1">
    <source>
        <dbReference type="SAM" id="MobiDB-lite"/>
    </source>
</evidence>
<proteinExistence type="predicted"/>
<feature type="region of interest" description="Disordered" evidence="1">
    <location>
        <begin position="500"/>
        <end position="530"/>
    </location>
</feature>
<evidence type="ECO:0000259" key="2">
    <source>
        <dbReference type="Pfam" id="PF16071"/>
    </source>
</evidence>
<feature type="compositionally biased region" description="Basic and acidic residues" evidence="1">
    <location>
        <begin position="75"/>
        <end position="84"/>
    </location>
</feature>
<feature type="compositionally biased region" description="Low complexity" evidence="1">
    <location>
        <begin position="418"/>
        <end position="433"/>
    </location>
</feature>
<reference evidence="3" key="1">
    <citation type="submission" date="2022-01" db="EMBL/GenBank/DDBJ databases">
        <authorList>
            <person name="King R."/>
        </authorList>
    </citation>
    <scope>NUCLEOTIDE SEQUENCE</scope>
</reference>
<feature type="region of interest" description="Disordered" evidence="1">
    <location>
        <begin position="330"/>
        <end position="359"/>
    </location>
</feature>
<feature type="region of interest" description="Disordered" evidence="1">
    <location>
        <begin position="296"/>
        <end position="317"/>
    </location>
</feature>
<feature type="compositionally biased region" description="Basic and acidic residues" evidence="1">
    <location>
        <begin position="15"/>
        <end position="31"/>
    </location>
</feature>
<sequence>MPAHVTFSIPLTKEISGERTPRTEKSSWEKRSFHHPLTEQESLTPPLPPPTKKEKLHSVKKEIPIVNESETEGLDQTKDYEHDNTNPVGYDRTPKIIDTTERVRKDIESYSKTCKINPEKKNLLEALVEEVHKKNEEDKSDSESMKSEERYSAKSQDSEKRGSAGSMKSRSSSSSRKSKPLEAEFISAQFAKELAQNNLRHRPLPDVIEDKLFNSLQMQRVKNPGAALDTEPTAAAVAQKMYASPGPTQCSKLKIFRPKTAVPRKKRSIDEQRPKTCKLKDLQEIDLAICWDLVPPKPEDEPKRPAHIDGSNGSVAPGIFTIVKSRDQEHLNKKDASNDNGPKPKTAWPEINEKSKPVNASAVMDIVTNDHDEITKSPTQHNPHSNGKKQLAPINSEDKLSLNGSEENKNPNIPSPPNSGKNSSKNGSLKYGSHNATDSSISSEKLARQKHYRSSPNLSGNANKSCKDKMHFSRPCMACETKTPLGISTRQPRSEYKMAFKAGNPNSRSSSHNGSQTSQTTKPIAVPKPKTPFARKSYSINTLAPPFSLWPGTMGMDYPEHWRLASIYQQSYKPIESRKNPMIKGIYR</sequence>
<evidence type="ECO:0000313" key="3">
    <source>
        <dbReference type="EMBL" id="CAH1389521.1"/>
    </source>
</evidence>
<gene>
    <name evidence="3" type="ORF">NEZAVI_LOCUS918</name>
</gene>
<feature type="domain" description="DUF4812" evidence="2">
    <location>
        <begin position="525"/>
        <end position="587"/>
    </location>
</feature>
<feature type="compositionally biased region" description="Low complexity" evidence="1">
    <location>
        <begin position="163"/>
        <end position="175"/>
    </location>
</feature>
<protein>
    <recommendedName>
        <fullName evidence="2">DUF4812 domain-containing protein</fullName>
    </recommendedName>
</protein>
<feature type="compositionally biased region" description="Basic and acidic residues" evidence="1">
    <location>
        <begin position="132"/>
        <end position="162"/>
    </location>
</feature>
<feature type="compositionally biased region" description="Basic and acidic residues" evidence="1">
    <location>
        <begin position="51"/>
        <end position="63"/>
    </location>
</feature>
<evidence type="ECO:0000313" key="4">
    <source>
        <dbReference type="Proteomes" id="UP001152798"/>
    </source>
</evidence>
<feature type="region of interest" description="Disordered" evidence="1">
    <location>
        <begin position="132"/>
        <end position="181"/>
    </location>
</feature>
<dbReference type="OrthoDB" id="521617at2759"/>
<feature type="region of interest" description="Disordered" evidence="1">
    <location>
        <begin position="373"/>
        <end position="466"/>
    </location>
</feature>
<dbReference type="Proteomes" id="UP001152798">
    <property type="component" value="Chromosome 1"/>
</dbReference>